<comment type="caution">
    <text evidence="3">The sequence shown here is derived from an EMBL/GenBank/DDBJ whole genome shotgun (WGS) entry which is preliminary data.</text>
</comment>
<dbReference type="InterPro" id="IPR057702">
    <property type="entry name" value="DUF7942"/>
</dbReference>
<feature type="region of interest" description="Disordered" evidence="1">
    <location>
        <begin position="69"/>
        <end position="103"/>
    </location>
</feature>
<evidence type="ECO:0000256" key="1">
    <source>
        <dbReference type="SAM" id="MobiDB-lite"/>
    </source>
</evidence>
<evidence type="ECO:0000256" key="2">
    <source>
        <dbReference type="SAM" id="Phobius"/>
    </source>
</evidence>
<keyword evidence="4" id="KW-1185">Reference proteome</keyword>
<gene>
    <name evidence="3" type="ORF">F4556_001517</name>
</gene>
<feature type="transmembrane region" description="Helical" evidence="2">
    <location>
        <begin position="118"/>
        <end position="139"/>
    </location>
</feature>
<organism evidence="3 4">
    <name type="scientific">Kitasatospora gansuensis</name>
    <dbReference type="NCBI Taxonomy" id="258050"/>
    <lineage>
        <taxon>Bacteria</taxon>
        <taxon>Bacillati</taxon>
        <taxon>Actinomycetota</taxon>
        <taxon>Actinomycetes</taxon>
        <taxon>Kitasatosporales</taxon>
        <taxon>Streptomycetaceae</taxon>
        <taxon>Kitasatospora</taxon>
    </lineage>
</organism>
<evidence type="ECO:0000313" key="3">
    <source>
        <dbReference type="EMBL" id="MBB4945982.1"/>
    </source>
</evidence>
<dbReference type="Pfam" id="PF25637">
    <property type="entry name" value="DUF7942"/>
    <property type="match status" value="1"/>
</dbReference>
<proteinExistence type="predicted"/>
<dbReference type="RefSeq" id="WP_184912737.1">
    <property type="nucleotide sequence ID" value="NZ_JACHJR010000001.1"/>
</dbReference>
<sequence length="173" mass="18419">MVRRWSKPEMWVPGGYLALVVAMLVYVAVGSRTGDIGLFAVWPILATAPVSFLLLSTFGPAAAALDESSPVAGPGYEGSQPPPEPLPTEFMPESAPRPSDWVAPDTSIDTKLDMGSEFGFYGAVLVSALVNATAIWALLRYVVRRRDARSAQVRHELVASGDRFAGGRGRAGS</sequence>
<dbReference type="EMBL" id="JACHJR010000001">
    <property type="protein sequence ID" value="MBB4945982.1"/>
    <property type="molecule type" value="Genomic_DNA"/>
</dbReference>
<dbReference type="Proteomes" id="UP000573327">
    <property type="component" value="Unassembled WGS sequence"/>
</dbReference>
<feature type="transmembrane region" description="Helical" evidence="2">
    <location>
        <begin position="36"/>
        <end position="58"/>
    </location>
</feature>
<keyword evidence="2" id="KW-1133">Transmembrane helix</keyword>
<reference evidence="3 4" key="1">
    <citation type="submission" date="2020-08" db="EMBL/GenBank/DDBJ databases">
        <title>Sequencing the genomes of 1000 actinobacteria strains.</title>
        <authorList>
            <person name="Klenk H.-P."/>
        </authorList>
    </citation>
    <scope>NUCLEOTIDE SEQUENCE [LARGE SCALE GENOMIC DNA]</scope>
    <source>
        <strain evidence="3 4">DSM 44786</strain>
    </source>
</reference>
<evidence type="ECO:0000313" key="4">
    <source>
        <dbReference type="Proteomes" id="UP000573327"/>
    </source>
</evidence>
<name>A0A7W7S9J2_9ACTN</name>
<protein>
    <submittedName>
        <fullName evidence="3">Uncharacterized protein</fullName>
    </submittedName>
</protein>
<dbReference type="AlphaFoldDB" id="A0A7W7S9J2"/>
<dbReference type="NCBIfam" id="NF046119">
    <property type="entry name" value="memb_SCO4225"/>
    <property type="match status" value="1"/>
</dbReference>
<keyword evidence="2" id="KW-0812">Transmembrane</keyword>
<feature type="transmembrane region" description="Helical" evidence="2">
    <location>
        <begin position="12"/>
        <end position="29"/>
    </location>
</feature>
<accession>A0A7W7S9J2</accession>
<keyword evidence="2" id="KW-0472">Membrane</keyword>